<dbReference type="AlphaFoldDB" id="X7EMG5"/>
<evidence type="ECO:0000313" key="2">
    <source>
        <dbReference type="Proteomes" id="UP000022447"/>
    </source>
</evidence>
<name>X7EMG5_9RHOB</name>
<dbReference type="PANTHER" id="PTHR12993">
    <property type="entry name" value="N-ACETYLGLUCOSAMINYL-PHOSPHATIDYLINOSITOL DE-N-ACETYLASE-RELATED"/>
    <property type="match status" value="1"/>
</dbReference>
<dbReference type="Proteomes" id="UP000022447">
    <property type="component" value="Unassembled WGS sequence"/>
</dbReference>
<accession>X7EMG5</accession>
<dbReference type="PANTHER" id="PTHR12993:SF29">
    <property type="entry name" value="BLR3841 PROTEIN"/>
    <property type="match status" value="1"/>
</dbReference>
<dbReference type="STRING" id="1449350.OCH239_00420"/>
<sequence length="236" mass="25014">MTPLLVAASAANRTSAADLLAGHSALVVVAPHPDDETLGCGALLYEANAAGMPCRVICMTDGSASHPRSRVWPRARLAGLRRAELESALSLLASHAEVFWMGYPDCHLPEPGADDACAGRLAALIPDGALVLAAWSGDPHIDHKRSAALLTRALRHRPRTARLAYPIWGRFAPGEAPPGMKVLDPAPDARAAKSRALGQHASQMYPLIGDDPDGFVMTKADQAHFLDHPEIFHAGP</sequence>
<dbReference type="InterPro" id="IPR024078">
    <property type="entry name" value="LmbE-like_dom_sf"/>
</dbReference>
<dbReference type="PATRIC" id="fig|1449350.3.peg.84"/>
<dbReference type="Pfam" id="PF02585">
    <property type="entry name" value="PIG-L"/>
    <property type="match status" value="1"/>
</dbReference>
<evidence type="ECO:0000313" key="1">
    <source>
        <dbReference type="EMBL" id="ETX16338.1"/>
    </source>
</evidence>
<dbReference type="GO" id="GO:0016811">
    <property type="term" value="F:hydrolase activity, acting on carbon-nitrogen (but not peptide) bonds, in linear amides"/>
    <property type="evidence" value="ECO:0007669"/>
    <property type="project" value="TreeGrafter"/>
</dbReference>
<gene>
    <name evidence="1" type="ORF">OCH239_00420</name>
</gene>
<dbReference type="OrthoDB" id="9790023at2"/>
<protein>
    <submittedName>
        <fullName evidence="1">GlcNAc-PI de-N-acetylase</fullName>
    </submittedName>
</protein>
<reference evidence="1 2" key="1">
    <citation type="submission" date="2014-01" db="EMBL/GenBank/DDBJ databases">
        <title>Roseivivax halodurans JCM 10272 Genome Sequencing.</title>
        <authorList>
            <person name="Lai Q."/>
            <person name="Li G."/>
            <person name="Shao Z."/>
        </authorList>
    </citation>
    <scope>NUCLEOTIDE SEQUENCE [LARGE SCALE GENOMIC DNA]</scope>
    <source>
        <strain evidence="1 2">JCM 10272</strain>
    </source>
</reference>
<dbReference type="EMBL" id="JALZ01000001">
    <property type="protein sequence ID" value="ETX16338.1"/>
    <property type="molecule type" value="Genomic_DNA"/>
</dbReference>
<proteinExistence type="predicted"/>
<dbReference type="Gene3D" id="3.40.50.10320">
    <property type="entry name" value="LmbE-like"/>
    <property type="match status" value="1"/>
</dbReference>
<dbReference type="RefSeq" id="WP_051489092.1">
    <property type="nucleotide sequence ID" value="NZ_JALZ01000001.1"/>
</dbReference>
<keyword evidence="2" id="KW-1185">Reference proteome</keyword>
<dbReference type="InterPro" id="IPR003737">
    <property type="entry name" value="GlcNAc_PI_deacetylase-related"/>
</dbReference>
<organism evidence="1 2">
    <name type="scientific">Roseivivax halodurans JCM 10272</name>
    <dbReference type="NCBI Taxonomy" id="1449350"/>
    <lineage>
        <taxon>Bacteria</taxon>
        <taxon>Pseudomonadati</taxon>
        <taxon>Pseudomonadota</taxon>
        <taxon>Alphaproteobacteria</taxon>
        <taxon>Rhodobacterales</taxon>
        <taxon>Roseobacteraceae</taxon>
        <taxon>Roseivivax</taxon>
    </lineage>
</organism>
<dbReference type="SUPFAM" id="SSF102588">
    <property type="entry name" value="LmbE-like"/>
    <property type="match status" value="1"/>
</dbReference>
<dbReference type="eggNOG" id="COG2120">
    <property type="taxonomic scope" value="Bacteria"/>
</dbReference>
<comment type="caution">
    <text evidence="1">The sequence shown here is derived from an EMBL/GenBank/DDBJ whole genome shotgun (WGS) entry which is preliminary data.</text>
</comment>